<dbReference type="Proteomes" id="UP000694867">
    <property type="component" value="Unplaced"/>
</dbReference>
<accession>A0AAJ6VZ18</accession>
<sequence>MSSISPCSDVSDMTELNKSFGLYLKPICRSSITLLLPASLAKQSISISNWDVQEKLHQVAKPVEFDSIKAVKTTLDTLKFEVELTNRKDLKRLIKQMTSVGSIKIQGWPEPARLQCCEAKIPHPVKHDWQSFFRDAKGLDEMKPGQRPDTLYVKGLPIRWFRDEETPTENPQPSLTKVHQVFKAFGDVRIVNIPMLDELNMESHEGGSAFGKMSASELVFDAYIQYREYVGFVKAMDSLRAQKLVYKPGDASSKDSMYSANIVVDFDRTQHLSEAKIQRRALELRRAREIASRKKRENLKRKMQEEREALKAAHRESNKRNVQDEARRLCRNLIDLVAKDVEGERKRKDKKKTEPPEKPHDLLKIQAEHRKELLLVQEQLLRERLLRRLQEKKLRSSSSNNR</sequence>
<name>A0AAJ6VZ18_9ACAR</name>
<dbReference type="PANTHER" id="PTHR12484:SF4">
    <property type="entry name" value="A-KINASE ANCHOR PROTEIN 17A"/>
    <property type="match status" value="1"/>
</dbReference>
<gene>
    <name evidence="3" type="primary">LOC100898215</name>
</gene>
<proteinExistence type="predicted"/>
<feature type="compositionally biased region" description="Basic and acidic residues" evidence="1">
    <location>
        <begin position="300"/>
        <end position="323"/>
    </location>
</feature>
<dbReference type="GeneID" id="100898215"/>
<evidence type="ECO:0000256" key="1">
    <source>
        <dbReference type="SAM" id="MobiDB-lite"/>
    </source>
</evidence>
<dbReference type="RefSeq" id="XP_003745609.1">
    <property type="nucleotide sequence ID" value="XM_003745561.2"/>
</dbReference>
<reference evidence="3" key="1">
    <citation type="submission" date="2025-08" db="UniProtKB">
        <authorList>
            <consortium name="RefSeq"/>
        </authorList>
    </citation>
    <scope>IDENTIFICATION</scope>
</reference>
<organism evidence="2 3">
    <name type="scientific">Galendromus occidentalis</name>
    <name type="common">western predatory mite</name>
    <dbReference type="NCBI Taxonomy" id="34638"/>
    <lineage>
        <taxon>Eukaryota</taxon>
        <taxon>Metazoa</taxon>
        <taxon>Ecdysozoa</taxon>
        <taxon>Arthropoda</taxon>
        <taxon>Chelicerata</taxon>
        <taxon>Arachnida</taxon>
        <taxon>Acari</taxon>
        <taxon>Parasitiformes</taxon>
        <taxon>Mesostigmata</taxon>
        <taxon>Gamasina</taxon>
        <taxon>Phytoseioidea</taxon>
        <taxon>Phytoseiidae</taxon>
        <taxon>Typhlodrominae</taxon>
        <taxon>Galendromus</taxon>
    </lineage>
</organism>
<dbReference type="Pfam" id="PF25015">
    <property type="entry name" value="RBD_AKAP-17A"/>
    <property type="match status" value="1"/>
</dbReference>
<dbReference type="PANTHER" id="PTHR12484">
    <property type="entry name" value="B-LYMPHOCYTE ANTIGEN-RELATED"/>
    <property type="match status" value="1"/>
</dbReference>
<feature type="region of interest" description="Disordered" evidence="1">
    <location>
        <begin position="343"/>
        <end position="365"/>
    </location>
</feature>
<dbReference type="AlphaFoldDB" id="A0AAJ6VZ18"/>
<dbReference type="InterPro" id="IPR056852">
    <property type="entry name" value="AK17A/B"/>
</dbReference>
<evidence type="ECO:0000313" key="3">
    <source>
        <dbReference type="RefSeq" id="XP_003745609.1"/>
    </source>
</evidence>
<evidence type="ECO:0000313" key="2">
    <source>
        <dbReference type="Proteomes" id="UP000694867"/>
    </source>
</evidence>
<protein>
    <submittedName>
        <fullName evidence="3">A-kinase anchor protein 17A</fullName>
    </submittedName>
</protein>
<feature type="region of interest" description="Disordered" evidence="1">
    <location>
        <begin position="294"/>
        <end position="323"/>
    </location>
</feature>
<dbReference type="KEGG" id="goe:100898215"/>
<dbReference type="CTD" id="40699"/>
<keyword evidence="2" id="KW-1185">Reference proteome</keyword>